<proteinExistence type="predicted"/>
<evidence type="ECO:0000256" key="1">
    <source>
        <dbReference type="ARBA" id="ARBA00004567"/>
    </source>
</evidence>
<organism evidence="11 12">
    <name type="scientific">Clavispora lusitaniae</name>
    <name type="common">Candida lusitaniae</name>
    <dbReference type="NCBI Taxonomy" id="36911"/>
    <lineage>
        <taxon>Eukaryota</taxon>
        <taxon>Fungi</taxon>
        <taxon>Dikarya</taxon>
        <taxon>Ascomycota</taxon>
        <taxon>Saccharomycotina</taxon>
        <taxon>Pichiomycetes</taxon>
        <taxon>Metschnikowiaceae</taxon>
        <taxon>Clavispora</taxon>
    </lineage>
</organism>
<dbReference type="GO" id="GO:0017056">
    <property type="term" value="F:structural constituent of nuclear pore"/>
    <property type="evidence" value="ECO:0007669"/>
    <property type="project" value="TreeGrafter"/>
</dbReference>
<dbReference type="Pfam" id="PF05172">
    <property type="entry name" value="RRM_Nup35"/>
    <property type="match status" value="1"/>
</dbReference>
<keyword evidence="5" id="KW-0811">Translocation</keyword>
<evidence type="ECO:0000259" key="10">
    <source>
        <dbReference type="PROSITE" id="PS51472"/>
    </source>
</evidence>
<dbReference type="KEGG" id="clus:A9F13_01g02706"/>
<dbReference type="CDD" id="cd12721">
    <property type="entry name" value="RRM_Nup53p_fungi"/>
    <property type="match status" value="1"/>
</dbReference>
<dbReference type="PANTHER" id="PTHR21527:SF6">
    <property type="entry name" value="NUCLEOPORIN NUP35"/>
    <property type="match status" value="1"/>
</dbReference>
<dbReference type="Proteomes" id="UP000195602">
    <property type="component" value="Unassembled WGS sequence"/>
</dbReference>
<dbReference type="GO" id="GO:0051028">
    <property type="term" value="P:mRNA transport"/>
    <property type="evidence" value="ECO:0007669"/>
    <property type="project" value="UniProtKB-UniRule"/>
</dbReference>
<keyword evidence="7 8" id="KW-0539">Nucleus</keyword>
<evidence type="ECO:0000313" key="11">
    <source>
        <dbReference type="EMBL" id="OVF10842.1"/>
    </source>
</evidence>
<keyword evidence="2 8" id="KW-0813">Transport</keyword>
<evidence type="ECO:0000256" key="7">
    <source>
        <dbReference type="ARBA" id="ARBA00023242"/>
    </source>
</evidence>
<evidence type="ECO:0000256" key="2">
    <source>
        <dbReference type="ARBA" id="ARBA00022448"/>
    </source>
</evidence>
<dbReference type="InterPro" id="IPR035979">
    <property type="entry name" value="RBD_domain_sf"/>
</dbReference>
<dbReference type="GO" id="GO:0003676">
    <property type="term" value="F:nucleic acid binding"/>
    <property type="evidence" value="ECO:0007669"/>
    <property type="project" value="InterPro"/>
</dbReference>
<comment type="subcellular location">
    <subcellularLocation>
        <location evidence="1">Nucleus</location>
        <location evidence="1">Nuclear pore complex</location>
    </subcellularLocation>
</comment>
<feature type="region of interest" description="Disordered" evidence="9">
    <location>
        <begin position="1"/>
        <end position="25"/>
    </location>
</feature>
<dbReference type="SUPFAM" id="SSF54928">
    <property type="entry name" value="RNA-binding domain, RBD"/>
    <property type="match status" value="1"/>
</dbReference>
<dbReference type="EMBL" id="LYUB02000001">
    <property type="protein sequence ID" value="OVF10842.1"/>
    <property type="molecule type" value="Genomic_DNA"/>
</dbReference>
<name>A0AA91Q4Z4_CLALS</name>
<dbReference type="GO" id="GO:0044615">
    <property type="term" value="C:nuclear pore nuclear basket"/>
    <property type="evidence" value="ECO:0007669"/>
    <property type="project" value="TreeGrafter"/>
</dbReference>
<protein>
    <submittedName>
        <fullName evidence="11">FG-nucleoporin</fullName>
    </submittedName>
</protein>
<accession>A0AA91Q4Z4</accession>
<feature type="compositionally biased region" description="Basic and acidic residues" evidence="9">
    <location>
        <begin position="11"/>
        <end position="20"/>
    </location>
</feature>
<gene>
    <name evidence="11" type="ORF">A9F13_01g02706</name>
</gene>
<evidence type="ECO:0000313" key="12">
    <source>
        <dbReference type="Proteomes" id="UP000195602"/>
    </source>
</evidence>
<dbReference type="InterPro" id="IPR007846">
    <property type="entry name" value="RRM_NUP35_dom"/>
</dbReference>
<dbReference type="GO" id="GO:0044613">
    <property type="term" value="C:nuclear pore central transport channel"/>
    <property type="evidence" value="ECO:0007669"/>
    <property type="project" value="TreeGrafter"/>
</dbReference>
<dbReference type="InterPro" id="IPR012677">
    <property type="entry name" value="Nucleotide-bd_a/b_plait_sf"/>
</dbReference>
<evidence type="ECO:0000256" key="4">
    <source>
        <dbReference type="ARBA" id="ARBA00022927"/>
    </source>
</evidence>
<keyword evidence="3 8" id="KW-0509">mRNA transport</keyword>
<evidence type="ECO:0000256" key="9">
    <source>
        <dbReference type="SAM" id="MobiDB-lite"/>
    </source>
</evidence>
<evidence type="ECO:0000256" key="8">
    <source>
        <dbReference type="PROSITE-ProRule" id="PRU00804"/>
    </source>
</evidence>
<keyword evidence="4" id="KW-0653">Protein transport</keyword>
<evidence type="ECO:0000256" key="5">
    <source>
        <dbReference type="ARBA" id="ARBA00023010"/>
    </source>
</evidence>
<dbReference type="Gene3D" id="3.30.70.330">
    <property type="match status" value="1"/>
</dbReference>
<sequence length="398" mass="43422">MSYLFSTQEGVGHHASESKEPSWFQSSTKRVIPNHLVPKKKLGFQLSTVANKKDSKTSSSISTADKSGLFNATDFNVITFGNRTKSSSVSQGDTSALLLSDQPDSASILDNDDIPLYNNAEDLPPPRSLYDLNDEAFISLSKPAQHTESFIHKDPRNFNNAFARKEDVQAALTEEEKKTKLNSLKNNESAILVFGYPESMANQVIAYFSEFGTILEDFEATKGSKMASSNVLDSIATTGAFPVSDISHHESNHPTPPPPIFSGKSWVKITYDNPSSAIDALQESGSVFNGVLIGVVPYTKDAIEKLQKRKLSVSEDVGGGLKTTKRPESTKVDESVLGDANDIQGSYIKRLEIKNGSEMFLKSASMNGVSSKDSQDNKRAKLGVWGTISSYLFGFHDL</sequence>
<comment type="caution">
    <text evidence="11">The sequence shown here is derived from an EMBL/GenBank/DDBJ whole genome shotgun (WGS) entry which is preliminary data.</text>
</comment>
<dbReference type="PANTHER" id="PTHR21527">
    <property type="entry name" value="NUCLEOPORIN NUP35"/>
    <property type="match status" value="1"/>
</dbReference>
<evidence type="ECO:0000256" key="6">
    <source>
        <dbReference type="ARBA" id="ARBA00023132"/>
    </source>
</evidence>
<feature type="domain" description="RRM Nup35-type" evidence="10">
    <location>
        <begin position="185"/>
        <end position="305"/>
    </location>
</feature>
<dbReference type="GO" id="GO:0006607">
    <property type="term" value="P:NLS-bearing protein import into nucleus"/>
    <property type="evidence" value="ECO:0007669"/>
    <property type="project" value="TreeGrafter"/>
</dbReference>
<dbReference type="AlphaFoldDB" id="A0AA91Q4Z4"/>
<dbReference type="GO" id="GO:0006999">
    <property type="term" value="P:nuclear pore organization"/>
    <property type="evidence" value="ECO:0007669"/>
    <property type="project" value="TreeGrafter"/>
</dbReference>
<keyword evidence="6 8" id="KW-0906">Nuclear pore complex</keyword>
<dbReference type="GO" id="GO:0005543">
    <property type="term" value="F:phospholipid binding"/>
    <property type="evidence" value="ECO:0007669"/>
    <property type="project" value="TreeGrafter"/>
</dbReference>
<evidence type="ECO:0000256" key="3">
    <source>
        <dbReference type="ARBA" id="ARBA00022816"/>
    </source>
</evidence>
<dbReference type="PROSITE" id="PS51472">
    <property type="entry name" value="RRM_NUP35"/>
    <property type="match status" value="1"/>
</dbReference>
<reference evidence="11 12" key="1">
    <citation type="submission" date="2017-04" db="EMBL/GenBank/DDBJ databases">
        <title>Draft genome of the yeast Clavispora lusitaniae type strain CBS 6936.</title>
        <authorList>
            <person name="Durrens P."/>
            <person name="Klopp C."/>
            <person name="Biteau N."/>
            <person name="Fitton-Ouhabi V."/>
            <person name="Dementhon K."/>
            <person name="Accoceberry I."/>
            <person name="Sherman D.J."/>
            <person name="Noel T."/>
        </authorList>
    </citation>
    <scope>NUCLEOTIDE SEQUENCE [LARGE SCALE GENOMIC DNA]</scope>
    <source>
        <strain evidence="11 12">CBS 6936</strain>
    </source>
</reference>